<dbReference type="InterPro" id="IPR016162">
    <property type="entry name" value="Ald_DH_N"/>
</dbReference>
<dbReference type="SUPFAM" id="SSF53720">
    <property type="entry name" value="ALDH-like"/>
    <property type="match status" value="1"/>
</dbReference>
<accession>A0A5N0VHB9</accession>
<protein>
    <submittedName>
        <fullName evidence="6">Aldehyde dehydrogenase</fullName>
    </submittedName>
</protein>
<keyword evidence="2 4" id="KW-0560">Oxidoreductase</keyword>
<feature type="domain" description="Aldehyde dehydrogenase" evidence="5">
    <location>
        <begin position="3"/>
        <end position="447"/>
    </location>
</feature>
<dbReference type="InterPro" id="IPR016161">
    <property type="entry name" value="Ald_DH/histidinol_DH"/>
</dbReference>
<dbReference type="InterPro" id="IPR015590">
    <property type="entry name" value="Aldehyde_DH_dom"/>
</dbReference>
<evidence type="ECO:0000256" key="2">
    <source>
        <dbReference type="ARBA" id="ARBA00023002"/>
    </source>
</evidence>
<feature type="active site" evidence="3">
    <location>
        <position position="229"/>
    </location>
</feature>
<dbReference type="InterPro" id="IPR016160">
    <property type="entry name" value="Ald_DH_CS_CYS"/>
</dbReference>
<dbReference type="PANTHER" id="PTHR11699">
    <property type="entry name" value="ALDEHYDE DEHYDROGENASE-RELATED"/>
    <property type="match status" value="1"/>
</dbReference>
<dbReference type="InterPro" id="IPR029510">
    <property type="entry name" value="Ald_DH_CS_GLU"/>
</dbReference>
<dbReference type="Pfam" id="PF00171">
    <property type="entry name" value="Aldedh"/>
    <property type="match status" value="1"/>
</dbReference>
<comment type="caution">
    <text evidence="6">The sequence shown here is derived from an EMBL/GenBank/DDBJ whole genome shotgun (WGS) entry which is preliminary data.</text>
</comment>
<evidence type="ECO:0000256" key="4">
    <source>
        <dbReference type="RuleBase" id="RU003345"/>
    </source>
</evidence>
<dbReference type="EMBL" id="VMNW02000005">
    <property type="protein sequence ID" value="KAA9165525.1"/>
    <property type="molecule type" value="Genomic_DNA"/>
</dbReference>
<evidence type="ECO:0000313" key="6">
    <source>
        <dbReference type="EMBL" id="KAA9165525.1"/>
    </source>
</evidence>
<dbReference type="Proteomes" id="UP000319769">
    <property type="component" value="Unassembled WGS sequence"/>
</dbReference>
<dbReference type="InterPro" id="IPR016163">
    <property type="entry name" value="Ald_DH_C"/>
</dbReference>
<name>A0A5N0VHB9_9PSEU</name>
<dbReference type="Gene3D" id="3.40.309.10">
    <property type="entry name" value="Aldehyde Dehydrogenase, Chain A, domain 2"/>
    <property type="match status" value="1"/>
</dbReference>
<evidence type="ECO:0000259" key="5">
    <source>
        <dbReference type="Pfam" id="PF00171"/>
    </source>
</evidence>
<dbReference type="RefSeq" id="WP_144746140.1">
    <property type="nucleotide sequence ID" value="NZ_VMNW02000005.1"/>
</dbReference>
<reference evidence="6" key="1">
    <citation type="submission" date="2019-09" db="EMBL/GenBank/DDBJ databases">
        <authorList>
            <person name="Teo W.F.A."/>
            <person name="Duangmal K."/>
        </authorList>
    </citation>
    <scope>NUCLEOTIDE SEQUENCE [LARGE SCALE GENOMIC DNA]</scope>
    <source>
        <strain evidence="6">K81G1</strain>
    </source>
</reference>
<dbReference type="PROSITE" id="PS00687">
    <property type="entry name" value="ALDEHYDE_DEHYDR_GLU"/>
    <property type="match status" value="1"/>
</dbReference>
<comment type="similarity">
    <text evidence="1 4">Belongs to the aldehyde dehydrogenase family.</text>
</comment>
<evidence type="ECO:0000256" key="3">
    <source>
        <dbReference type="PROSITE-ProRule" id="PRU10007"/>
    </source>
</evidence>
<dbReference type="Gene3D" id="3.40.605.10">
    <property type="entry name" value="Aldehyde Dehydrogenase, Chain A, domain 1"/>
    <property type="match status" value="1"/>
</dbReference>
<proteinExistence type="inferred from homology"/>
<dbReference type="OrthoDB" id="6882680at2"/>
<dbReference type="FunFam" id="3.40.605.10:FF:000007">
    <property type="entry name" value="NAD/NADP-dependent betaine aldehyde dehydrogenase"/>
    <property type="match status" value="1"/>
</dbReference>
<evidence type="ECO:0000256" key="1">
    <source>
        <dbReference type="ARBA" id="ARBA00009986"/>
    </source>
</evidence>
<dbReference type="AlphaFoldDB" id="A0A5N0VHB9"/>
<organism evidence="6 7">
    <name type="scientific">Amycolatopsis acidicola</name>
    <dbReference type="NCBI Taxonomy" id="2596893"/>
    <lineage>
        <taxon>Bacteria</taxon>
        <taxon>Bacillati</taxon>
        <taxon>Actinomycetota</taxon>
        <taxon>Actinomycetes</taxon>
        <taxon>Pseudonocardiales</taxon>
        <taxon>Pseudonocardiaceae</taxon>
        <taxon>Amycolatopsis</taxon>
    </lineage>
</organism>
<dbReference type="GO" id="GO:0016620">
    <property type="term" value="F:oxidoreductase activity, acting on the aldehyde or oxo group of donors, NAD or NADP as acceptor"/>
    <property type="evidence" value="ECO:0007669"/>
    <property type="project" value="InterPro"/>
</dbReference>
<evidence type="ECO:0000313" key="7">
    <source>
        <dbReference type="Proteomes" id="UP000319769"/>
    </source>
</evidence>
<gene>
    <name evidence="6" type="ORF">FPZ12_005500</name>
</gene>
<dbReference type="PROSITE" id="PS00070">
    <property type="entry name" value="ALDEHYDE_DEHYDR_CYS"/>
    <property type="match status" value="1"/>
</dbReference>
<keyword evidence="7" id="KW-1185">Reference proteome</keyword>
<sequence length="453" mass="47447">MTTLDILEPATEQLLDTLETTETAELDSIVEGAASAQKQWAATSPQHRAQVLYAIANEIDAHAERLARLESRNVGMPITDARGAVAGAAATFRYYAAAPERLLGQTIPVAGGVDMTFREPIGVVGLITPWNFPLTIASWKVAPALAAGNAVVLKPAELTPLTARELAAIATAAGLPDGLLTVVVGPGRTLGRAMVEHPRIGKIAFTGSTVVGKDIARRAAENIKRVTLELGGKSASLVFADADLDAAAAGLTGAVFGNSGQDCCARSRVFVQRPALESFLDRLEKVVGNLVVGDPLDEKTDMGPLVSAQQAGRVREYVDGAPVLFRGSAPGGPGFWFPPTVLHPIEDDHPAAREEIFGPVVSVLAFDTEEEAVARANDTVYGLAGSIWTTDAARSLRVARAVDAGALAVNSYTSVRVGTPFGGFKQSGLGRELGPDAVEAYTELKNVFFSTGL</sequence>